<dbReference type="Pfam" id="PF22513">
    <property type="entry name" value="FitA-like_RHH"/>
    <property type="match status" value="1"/>
</dbReference>
<evidence type="ECO:0000313" key="2">
    <source>
        <dbReference type="EMBL" id="MFF3223891.1"/>
    </source>
</evidence>
<protein>
    <recommendedName>
        <fullName evidence="1">Antitoxin FitA-like ribbon-helix-helix domain-containing protein</fullName>
    </recommendedName>
</protein>
<evidence type="ECO:0000259" key="1">
    <source>
        <dbReference type="Pfam" id="PF22513"/>
    </source>
</evidence>
<dbReference type="InterPro" id="IPR013321">
    <property type="entry name" value="Arc_rbn_hlx_hlx"/>
</dbReference>
<reference evidence="2 3" key="1">
    <citation type="submission" date="2024-10" db="EMBL/GenBank/DDBJ databases">
        <title>The Natural Products Discovery Center: Release of the First 8490 Sequenced Strains for Exploring Actinobacteria Biosynthetic Diversity.</title>
        <authorList>
            <person name="Kalkreuter E."/>
            <person name="Kautsar S.A."/>
            <person name="Yang D."/>
            <person name="Bader C.D."/>
            <person name="Teijaro C.N."/>
            <person name="Fluegel L."/>
            <person name="Davis C.M."/>
            <person name="Simpson J.R."/>
            <person name="Lauterbach L."/>
            <person name="Steele A.D."/>
            <person name="Gui C."/>
            <person name="Meng S."/>
            <person name="Li G."/>
            <person name="Viehrig K."/>
            <person name="Ye F."/>
            <person name="Su P."/>
            <person name="Kiefer A.F."/>
            <person name="Nichols A."/>
            <person name="Cepeda A.J."/>
            <person name="Yan W."/>
            <person name="Fan B."/>
            <person name="Jiang Y."/>
            <person name="Adhikari A."/>
            <person name="Zheng C.-J."/>
            <person name="Schuster L."/>
            <person name="Cowan T.M."/>
            <person name="Smanski M.J."/>
            <person name="Chevrette M.G."/>
            <person name="De Carvalho L.P.S."/>
            <person name="Shen B."/>
        </authorList>
    </citation>
    <scope>NUCLEOTIDE SEQUENCE [LARGE SCALE GENOMIC DNA]</scope>
    <source>
        <strain evidence="2 3">NPDC003040</strain>
    </source>
</reference>
<dbReference type="Proteomes" id="UP001601948">
    <property type="component" value="Unassembled WGS sequence"/>
</dbReference>
<organism evidence="2 3">
    <name type="scientific">Nocardia suismassiliense</name>
    <dbReference type="NCBI Taxonomy" id="2077092"/>
    <lineage>
        <taxon>Bacteria</taxon>
        <taxon>Bacillati</taxon>
        <taxon>Actinomycetota</taxon>
        <taxon>Actinomycetes</taxon>
        <taxon>Mycobacteriales</taxon>
        <taxon>Nocardiaceae</taxon>
        <taxon>Nocardia</taxon>
    </lineage>
</organism>
<comment type="caution">
    <text evidence="2">The sequence shown here is derived from an EMBL/GenBank/DDBJ whole genome shotgun (WGS) entry which is preliminary data.</text>
</comment>
<evidence type="ECO:0000313" key="3">
    <source>
        <dbReference type="Proteomes" id="UP001601948"/>
    </source>
</evidence>
<dbReference type="SUPFAM" id="SSF47598">
    <property type="entry name" value="Ribbon-helix-helix"/>
    <property type="match status" value="1"/>
</dbReference>
<feature type="domain" description="Antitoxin FitA-like ribbon-helix-helix" evidence="1">
    <location>
        <begin position="3"/>
        <end position="38"/>
    </location>
</feature>
<dbReference type="Gene3D" id="1.10.1220.10">
    <property type="entry name" value="Met repressor-like"/>
    <property type="match status" value="1"/>
</dbReference>
<dbReference type="RefSeq" id="WP_387717152.1">
    <property type="nucleotide sequence ID" value="NZ_JBIAPI010000002.1"/>
</dbReference>
<dbReference type="InterPro" id="IPR010985">
    <property type="entry name" value="Ribbon_hlx_hlx"/>
</dbReference>
<proteinExistence type="predicted"/>
<dbReference type="InterPro" id="IPR053853">
    <property type="entry name" value="FitA-like_RHH"/>
</dbReference>
<dbReference type="EMBL" id="JBIAPI010000002">
    <property type="protein sequence ID" value="MFF3223891.1"/>
    <property type="molecule type" value="Genomic_DNA"/>
</dbReference>
<keyword evidence="3" id="KW-1185">Reference proteome</keyword>
<sequence>MVTVLIRDIPDEVAEVLRRRAAAAGMSLAAYVRSELMALARQARRRDQVEAWEQHS</sequence>
<accession>A0ABW6QRN4</accession>
<name>A0ABW6QRN4_9NOCA</name>
<gene>
    <name evidence="2" type="ORF">ACFYV7_13950</name>
</gene>